<dbReference type="GO" id="GO:0009055">
    <property type="term" value="F:electron transfer activity"/>
    <property type="evidence" value="ECO:0007669"/>
    <property type="project" value="InterPro"/>
</dbReference>
<accession>A0AAN5A250</accession>
<dbReference type="GO" id="GO:0020037">
    <property type="term" value="F:heme binding"/>
    <property type="evidence" value="ECO:0007669"/>
    <property type="project" value="InterPro"/>
</dbReference>
<protein>
    <recommendedName>
        <fullName evidence="2">Cytochrome C Planctomycete-type domain-containing protein</fullName>
    </recommendedName>
</protein>
<comment type="caution">
    <text evidence="3">The sequence shown here is derived from an EMBL/GenBank/DDBJ whole genome shotgun (WGS) entry which is preliminary data.</text>
</comment>
<evidence type="ECO:0000313" key="3">
    <source>
        <dbReference type="EMBL" id="GHE06627.1"/>
    </source>
</evidence>
<reference evidence="3" key="2">
    <citation type="submission" date="2023-06" db="EMBL/GenBank/DDBJ databases">
        <authorList>
            <person name="Sun Q."/>
            <person name="Zhou Y."/>
        </authorList>
    </citation>
    <scope>NUCLEOTIDE SEQUENCE</scope>
    <source>
        <strain evidence="3">CGMCC 1.10859</strain>
    </source>
</reference>
<dbReference type="InterPro" id="IPR011429">
    <property type="entry name" value="Cyt_c_Planctomycete-type"/>
</dbReference>
<proteinExistence type="predicted"/>
<dbReference type="SUPFAM" id="SSF46626">
    <property type="entry name" value="Cytochrome c"/>
    <property type="match status" value="1"/>
</dbReference>
<dbReference type="Proteomes" id="UP000634647">
    <property type="component" value="Unassembled WGS sequence"/>
</dbReference>
<name>A0AAN5A250_9RHOB</name>
<keyword evidence="1" id="KW-0732">Signal</keyword>
<evidence type="ECO:0000313" key="4">
    <source>
        <dbReference type="Proteomes" id="UP000634647"/>
    </source>
</evidence>
<feature type="domain" description="Cytochrome C Planctomycete-type" evidence="2">
    <location>
        <begin position="39"/>
        <end position="99"/>
    </location>
</feature>
<dbReference type="InterPro" id="IPR036909">
    <property type="entry name" value="Cyt_c-like_dom_sf"/>
</dbReference>
<evidence type="ECO:0000259" key="2">
    <source>
        <dbReference type="Pfam" id="PF07635"/>
    </source>
</evidence>
<feature type="chain" id="PRO_5042952832" description="Cytochrome C Planctomycete-type domain-containing protein" evidence="1">
    <location>
        <begin position="22"/>
        <end position="140"/>
    </location>
</feature>
<feature type="signal peptide" evidence="1">
    <location>
        <begin position="1"/>
        <end position="21"/>
    </location>
</feature>
<dbReference type="AlphaFoldDB" id="A0AAN5A250"/>
<dbReference type="Pfam" id="PF07635">
    <property type="entry name" value="PSCyt1"/>
    <property type="match status" value="1"/>
</dbReference>
<gene>
    <name evidence="3" type="ORF">GCM10008024_41390</name>
</gene>
<organism evidence="3 4">
    <name type="scientific">Allgaiera indica</name>
    <dbReference type="NCBI Taxonomy" id="765699"/>
    <lineage>
        <taxon>Bacteria</taxon>
        <taxon>Pseudomonadati</taxon>
        <taxon>Pseudomonadota</taxon>
        <taxon>Alphaproteobacteria</taxon>
        <taxon>Rhodobacterales</taxon>
        <taxon>Paracoccaceae</taxon>
        <taxon>Allgaiera</taxon>
    </lineage>
</organism>
<reference evidence="3" key="1">
    <citation type="journal article" date="2014" name="Int. J. Syst. Evol. Microbiol.">
        <title>Complete genome sequence of Corynebacterium casei LMG S-19264T (=DSM 44701T), isolated from a smear-ripened cheese.</title>
        <authorList>
            <consortium name="US DOE Joint Genome Institute (JGI-PGF)"/>
            <person name="Walter F."/>
            <person name="Albersmeier A."/>
            <person name="Kalinowski J."/>
            <person name="Ruckert C."/>
        </authorList>
    </citation>
    <scope>NUCLEOTIDE SEQUENCE</scope>
    <source>
        <strain evidence="3">CGMCC 1.10859</strain>
    </source>
</reference>
<dbReference type="EMBL" id="BNAB01000055">
    <property type="protein sequence ID" value="GHE06627.1"/>
    <property type="molecule type" value="Genomic_DNA"/>
</dbReference>
<evidence type="ECO:0000256" key="1">
    <source>
        <dbReference type="SAM" id="SignalP"/>
    </source>
</evidence>
<sequence>MMTMKIALMMNLLLFPMTVAAGPLISFKNDVYPILQNYCASCHSPNGIGYEKSGFSVRNYASVMKGTKYGAVVVSGSSLTSNLIWLIGHHADASIAMPKTCTQESKDSHVCLQASKSAHWLPKPEVRLIEDWVNQGAKDN</sequence>